<feature type="region of interest" description="Disordered" evidence="9">
    <location>
        <begin position="195"/>
        <end position="214"/>
    </location>
</feature>
<dbReference type="STRING" id="196109.A0A136JE43"/>
<evidence type="ECO:0000313" key="11">
    <source>
        <dbReference type="EMBL" id="KXJ95407.1"/>
    </source>
</evidence>
<feature type="coiled-coil region" evidence="8">
    <location>
        <begin position="606"/>
        <end position="633"/>
    </location>
</feature>
<dbReference type="PROSITE" id="PS00028">
    <property type="entry name" value="ZINC_FINGER_C2H2_1"/>
    <property type="match status" value="2"/>
</dbReference>
<dbReference type="SUPFAM" id="SSF57667">
    <property type="entry name" value="beta-beta-alpha zinc fingers"/>
    <property type="match status" value="2"/>
</dbReference>
<protein>
    <recommendedName>
        <fullName evidence="10">C2H2-type domain-containing protein</fullName>
    </recommendedName>
</protein>
<dbReference type="InterPro" id="IPR013087">
    <property type="entry name" value="Znf_C2H2_type"/>
</dbReference>
<feature type="compositionally biased region" description="Low complexity" evidence="9">
    <location>
        <begin position="131"/>
        <end position="142"/>
    </location>
</feature>
<dbReference type="GO" id="GO:0000978">
    <property type="term" value="F:RNA polymerase II cis-regulatory region sequence-specific DNA binding"/>
    <property type="evidence" value="ECO:0007669"/>
    <property type="project" value="TreeGrafter"/>
</dbReference>
<feature type="compositionally biased region" description="Polar residues" evidence="9">
    <location>
        <begin position="42"/>
        <end position="59"/>
    </location>
</feature>
<dbReference type="Gene3D" id="3.30.160.60">
    <property type="entry name" value="Classic Zinc Finger"/>
    <property type="match status" value="3"/>
</dbReference>
<feature type="domain" description="C2H2-type" evidence="10">
    <location>
        <begin position="336"/>
        <end position="363"/>
    </location>
</feature>
<dbReference type="Pfam" id="PF00096">
    <property type="entry name" value="zf-C2H2"/>
    <property type="match status" value="1"/>
</dbReference>
<evidence type="ECO:0000256" key="7">
    <source>
        <dbReference type="PROSITE-ProRule" id="PRU00042"/>
    </source>
</evidence>
<sequence>MESEKGPVATEAPPFSPPGSHHAEPQAHTSVESLAVEAAARATQSLKRQREATPTSPESDLNARLDPALSPTKSARILNVTVRHSPAPLTGAAAVEDERRRQEDQFRLQVTGASDNPAYRAQAALLSAESLAMSRPQDAPAAENHHVENHHADSQQEMQVEHTSEQHGQHHAEQPAEHHVEHHVEAATEHNVDPQMVPLPETQGQDDAEVSHDAASVQNHVPEPSMIAPMTATEPDVHTKRDPATDAPASIPLPAEPVVPVTESPAPMDVDARNGSQGFAPPPPMTTAEDKGGMSMSYPGLLPPVESMPAPPARGMTLPITPSHVAAPRSPNSKKHKCPYCETEFTRHHNLKSHLLTHSQEKPYVCQTCQMRFRRLHDLKRHSKLHTGEKPHICPKCDRKFARGDALARHSKGPGGCVGRRSSMGGSFLDDDMEDTSQLEGDSVMTDVVYDGANDESMTDEDRQRLGMQNRNNSHTQGSDKSVETHNTYSAGPSDSVLEALKSSISNLAANATAESHNASADNYSAHQSYAREPSERHSSPGFSAADAARYAASAAAGATASVANAIAAHGLPNQQDLSTSSQNGASGDSASNNMFATDQGFWTYIHALEEQVRQVNDRLSAMEATERSQEERINYLTTEVESLRHQLDARPTVETDKLD</sequence>
<dbReference type="SMART" id="SM00355">
    <property type="entry name" value="ZnF_C2H2"/>
    <property type="match status" value="3"/>
</dbReference>
<feature type="compositionally biased region" description="Polar residues" evidence="9">
    <location>
        <begin position="469"/>
        <end position="493"/>
    </location>
</feature>
<proteinExistence type="predicted"/>
<keyword evidence="2" id="KW-0479">Metal-binding</keyword>
<evidence type="ECO:0000256" key="8">
    <source>
        <dbReference type="SAM" id="Coils"/>
    </source>
</evidence>
<dbReference type="InParanoid" id="A0A136JE43"/>
<keyword evidence="8" id="KW-0175">Coiled coil</keyword>
<evidence type="ECO:0000313" key="12">
    <source>
        <dbReference type="Proteomes" id="UP000070501"/>
    </source>
</evidence>
<gene>
    <name evidence="11" type="ORF">Micbo1qcDRAFT_26212</name>
</gene>
<dbReference type="PANTHER" id="PTHR23235">
    <property type="entry name" value="KRUEPPEL-LIKE TRANSCRIPTION FACTOR"/>
    <property type="match status" value="1"/>
</dbReference>
<evidence type="ECO:0000256" key="2">
    <source>
        <dbReference type="ARBA" id="ARBA00022723"/>
    </source>
</evidence>
<keyword evidence="12" id="KW-1185">Reference proteome</keyword>
<comment type="subcellular location">
    <subcellularLocation>
        <location evidence="1">Nucleus</location>
    </subcellularLocation>
</comment>
<feature type="compositionally biased region" description="Basic and acidic residues" evidence="9">
    <location>
        <begin position="143"/>
        <end position="183"/>
    </location>
</feature>
<dbReference type="Proteomes" id="UP000070501">
    <property type="component" value="Unassembled WGS sequence"/>
</dbReference>
<reference evidence="12" key="1">
    <citation type="submission" date="2016-02" db="EMBL/GenBank/DDBJ databases">
        <title>Draft genome sequence of Microdochium bolleyi, a fungal endophyte of beachgrass.</title>
        <authorList>
            <consortium name="DOE Joint Genome Institute"/>
            <person name="David A.S."/>
            <person name="May G."/>
            <person name="Haridas S."/>
            <person name="Lim J."/>
            <person name="Wang M."/>
            <person name="Labutti K."/>
            <person name="Lipzen A."/>
            <person name="Barry K."/>
            <person name="Grigoriev I.V."/>
        </authorList>
    </citation>
    <scope>NUCLEOTIDE SEQUENCE [LARGE SCALE GENOMIC DNA]</scope>
    <source>
        <strain evidence="12">J235TASD1</strain>
    </source>
</reference>
<evidence type="ECO:0000256" key="6">
    <source>
        <dbReference type="ARBA" id="ARBA00023242"/>
    </source>
</evidence>
<dbReference type="OrthoDB" id="8117402at2759"/>
<dbReference type="FunFam" id="3.30.160.60:FF:001666">
    <property type="entry name" value="MDS1 and EVI1 complex locus"/>
    <property type="match status" value="1"/>
</dbReference>
<evidence type="ECO:0000256" key="5">
    <source>
        <dbReference type="ARBA" id="ARBA00022833"/>
    </source>
</evidence>
<feature type="compositionally biased region" description="Basic and acidic residues" evidence="9">
    <location>
        <begin position="235"/>
        <end position="244"/>
    </location>
</feature>
<organism evidence="11 12">
    <name type="scientific">Microdochium bolleyi</name>
    <dbReference type="NCBI Taxonomy" id="196109"/>
    <lineage>
        <taxon>Eukaryota</taxon>
        <taxon>Fungi</taxon>
        <taxon>Dikarya</taxon>
        <taxon>Ascomycota</taxon>
        <taxon>Pezizomycotina</taxon>
        <taxon>Sordariomycetes</taxon>
        <taxon>Xylariomycetidae</taxon>
        <taxon>Xylariales</taxon>
        <taxon>Microdochiaceae</taxon>
        <taxon>Microdochium</taxon>
    </lineage>
</organism>
<evidence type="ECO:0000256" key="3">
    <source>
        <dbReference type="ARBA" id="ARBA00022737"/>
    </source>
</evidence>
<feature type="domain" description="C2H2-type" evidence="10">
    <location>
        <begin position="364"/>
        <end position="391"/>
    </location>
</feature>
<feature type="compositionally biased region" description="Polar residues" evidence="9">
    <location>
        <begin position="519"/>
        <end position="528"/>
    </location>
</feature>
<dbReference type="EMBL" id="KQ964246">
    <property type="protein sequence ID" value="KXJ95407.1"/>
    <property type="molecule type" value="Genomic_DNA"/>
</dbReference>
<dbReference type="InterPro" id="IPR036236">
    <property type="entry name" value="Znf_C2H2_sf"/>
</dbReference>
<feature type="region of interest" description="Disordered" evidence="9">
    <location>
        <begin position="469"/>
        <end position="494"/>
    </location>
</feature>
<feature type="region of interest" description="Disordered" evidence="9">
    <location>
        <begin position="234"/>
        <end position="258"/>
    </location>
</feature>
<evidence type="ECO:0000256" key="4">
    <source>
        <dbReference type="ARBA" id="ARBA00022771"/>
    </source>
</evidence>
<accession>A0A136JE43</accession>
<feature type="region of interest" description="Disordered" evidence="9">
    <location>
        <begin position="131"/>
        <end position="183"/>
    </location>
</feature>
<dbReference type="GO" id="GO:0005634">
    <property type="term" value="C:nucleus"/>
    <property type="evidence" value="ECO:0007669"/>
    <property type="project" value="UniProtKB-SubCell"/>
</dbReference>
<evidence type="ECO:0000256" key="9">
    <source>
        <dbReference type="SAM" id="MobiDB-lite"/>
    </source>
</evidence>
<feature type="region of interest" description="Disordered" evidence="9">
    <location>
        <begin position="519"/>
        <end position="543"/>
    </location>
</feature>
<keyword evidence="6" id="KW-0539">Nucleus</keyword>
<dbReference type="PANTHER" id="PTHR23235:SF120">
    <property type="entry name" value="KRUPPEL-LIKE FACTOR 15"/>
    <property type="match status" value="1"/>
</dbReference>
<dbReference type="PROSITE" id="PS50157">
    <property type="entry name" value="ZINC_FINGER_C2H2_2"/>
    <property type="match status" value="2"/>
</dbReference>
<evidence type="ECO:0000256" key="1">
    <source>
        <dbReference type="ARBA" id="ARBA00004123"/>
    </source>
</evidence>
<keyword evidence="3" id="KW-0677">Repeat</keyword>
<feature type="region of interest" description="Disordered" evidence="9">
    <location>
        <begin position="1"/>
        <end position="73"/>
    </location>
</feature>
<name>A0A136JE43_9PEZI</name>
<dbReference type="GO" id="GO:0000981">
    <property type="term" value="F:DNA-binding transcription factor activity, RNA polymerase II-specific"/>
    <property type="evidence" value="ECO:0007669"/>
    <property type="project" value="TreeGrafter"/>
</dbReference>
<evidence type="ECO:0000259" key="10">
    <source>
        <dbReference type="PROSITE" id="PS50157"/>
    </source>
</evidence>
<dbReference type="FunFam" id="3.30.160.60:FF:000446">
    <property type="entry name" value="Zinc finger protein"/>
    <property type="match status" value="1"/>
</dbReference>
<keyword evidence="4 7" id="KW-0863">Zinc-finger</keyword>
<keyword evidence="5" id="KW-0862">Zinc</keyword>
<dbReference type="GO" id="GO:0008270">
    <property type="term" value="F:zinc ion binding"/>
    <property type="evidence" value="ECO:0007669"/>
    <property type="project" value="UniProtKB-KW"/>
</dbReference>
<dbReference type="AlphaFoldDB" id="A0A136JE43"/>